<dbReference type="SUPFAM" id="SSF58104">
    <property type="entry name" value="Methyl-accepting chemotaxis protein (MCP) signaling domain"/>
    <property type="match status" value="1"/>
</dbReference>
<dbReference type="Pfam" id="PF00015">
    <property type="entry name" value="MCPsignal"/>
    <property type="match status" value="1"/>
</dbReference>
<evidence type="ECO:0000256" key="1">
    <source>
        <dbReference type="ARBA" id="ARBA00022500"/>
    </source>
</evidence>
<accession>A0A846N4G4</accession>
<evidence type="ECO:0000259" key="4">
    <source>
        <dbReference type="PROSITE" id="PS50111"/>
    </source>
</evidence>
<keyword evidence="6" id="KW-1185">Reference proteome</keyword>
<gene>
    <name evidence="5" type="ORF">FHS83_003400</name>
</gene>
<dbReference type="InterPro" id="IPR051310">
    <property type="entry name" value="MCP_chemotaxis"/>
</dbReference>
<dbReference type="RefSeq" id="WP_167084335.1">
    <property type="nucleotide sequence ID" value="NZ_BAAADC010000001.1"/>
</dbReference>
<evidence type="ECO:0000313" key="5">
    <source>
        <dbReference type="EMBL" id="NIK90082.1"/>
    </source>
</evidence>
<organism evidence="5 6">
    <name type="scientific">Rhizomicrobium palustre</name>
    <dbReference type="NCBI Taxonomy" id="189966"/>
    <lineage>
        <taxon>Bacteria</taxon>
        <taxon>Pseudomonadati</taxon>
        <taxon>Pseudomonadota</taxon>
        <taxon>Alphaproteobacteria</taxon>
        <taxon>Micropepsales</taxon>
        <taxon>Micropepsaceae</taxon>
        <taxon>Rhizomicrobium</taxon>
    </lineage>
</organism>
<keyword evidence="1" id="KW-0145">Chemotaxis</keyword>
<sequence length="333" mass="35869">MQDDIVKLSAEVARVTEEKIGLIDSITRQTHLLSLNARIEAARAGDSGNAFAVVASEMGSVAKDIGAVSRELKTAIAANISVMGDLVQRFRGVRCQDLALNIIEIIDRNLYERSCDVRWWATDSAVVDAVEYASAETCRHASSRLATILRSYTVYLDLWIADAKGKVIANGQPEKYKVLGMDVSGTAWFREAMATRSGDDFAVADIATNPGLGGAAVATYATAIRRGGENNGAPAGVLGIFFDWAPQARTVVTGVGLSDEEKEHARVLILDAKGRVIAASDGKGELTEVYALDHSGGPRNYYYKDEKLYAYALTPGYETYKGLGWYGVIETAA</sequence>
<dbReference type="Gene3D" id="1.10.287.950">
    <property type="entry name" value="Methyl-accepting chemotaxis protein"/>
    <property type="match status" value="1"/>
</dbReference>
<comment type="similarity">
    <text evidence="2">Belongs to the methyl-accepting chemotaxis (MCP) protein family.</text>
</comment>
<dbReference type="PRINTS" id="PR00260">
    <property type="entry name" value="CHEMTRNSDUCR"/>
</dbReference>
<protein>
    <recommendedName>
        <fullName evidence="4">Methyl-accepting transducer domain-containing protein</fullName>
    </recommendedName>
</protein>
<dbReference type="GO" id="GO:0016020">
    <property type="term" value="C:membrane"/>
    <property type="evidence" value="ECO:0007669"/>
    <property type="project" value="InterPro"/>
</dbReference>
<dbReference type="InterPro" id="IPR004090">
    <property type="entry name" value="Chemotax_Me-accpt_rcpt"/>
</dbReference>
<dbReference type="PANTHER" id="PTHR43531">
    <property type="entry name" value="PROTEIN ICFG"/>
    <property type="match status" value="1"/>
</dbReference>
<dbReference type="AlphaFoldDB" id="A0A846N4G4"/>
<evidence type="ECO:0000256" key="3">
    <source>
        <dbReference type="PROSITE-ProRule" id="PRU00284"/>
    </source>
</evidence>
<dbReference type="GO" id="GO:0006935">
    <property type="term" value="P:chemotaxis"/>
    <property type="evidence" value="ECO:0007669"/>
    <property type="project" value="UniProtKB-KW"/>
</dbReference>
<reference evidence="5 6" key="1">
    <citation type="submission" date="2020-03" db="EMBL/GenBank/DDBJ databases">
        <title>Genomic Encyclopedia of Type Strains, Phase IV (KMG-IV): sequencing the most valuable type-strain genomes for metagenomic binning, comparative biology and taxonomic classification.</title>
        <authorList>
            <person name="Goeker M."/>
        </authorList>
    </citation>
    <scope>NUCLEOTIDE SEQUENCE [LARGE SCALE GENOMIC DNA]</scope>
    <source>
        <strain evidence="5 6">DSM 19867</strain>
    </source>
</reference>
<dbReference type="PROSITE" id="PS50111">
    <property type="entry name" value="CHEMOTAXIS_TRANSDUC_2"/>
    <property type="match status" value="1"/>
</dbReference>
<dbReference type="PANTHER" id="PTHR43531:SF11">
    <property type="entry name" value="METHYL-ACCEPTING CHEMOTAXIS PROTEIN 3"/>
    <property type="match status" value="1"/>
</dbReference>
<evidence type="ECO:0000256" key="2">
    <source>
        <dbReference type="ARBA" id="ARBA00029447"/>
    </source>
</evidence>
<feature type="domain" description="Methyl-accepting transducer" evidence="4">
    <location>
        <begin position="20"/>
        <end position="76"/>
    </location>
</feature>
<dbReference type="EMBL" id="JAASRM010000001">
    <property type="protein sequence ID" value="NIK90082.1"/>
    <property type="molecule type" value="Genomic_DNA"/>
</dbReference>
<evidence type="ECO:0000313" key="6">
    <source>
        <dbReference type="Proteomes" id="UP000570514"/>
    </source>
</evidence>
<dbReference type="Proteomes" id="UP000570514">
    <property type="component" value="Unassembled WGS sequence"/>
</dbReference>
<keyword evidence="3" id="KW-0807">Transducer</keyword>
<name>A0A846N4G4_9PROT</name>
<dbReference type="InterPro" id="IPR004089">
    <property type="entry name" value="MCPsignal_dom"/>
</dbReference>
<dbReference type="GO" id="GO:0004888">
    <property type="term" value="F:transmembrane signaling receptor activity"/>
    <property type="evidence" value="ECO:0007669"/>
    <property type="project" value="InterPro"/>
</dbReference>
<proteinExistence type="inferred from homology"/>
<comment type="caution">
    <text evidence="5">The sequence shown here is derived from an EMBL/GenBank/DDBJ whole genome shotgun (WGS) entry which is preliminary data.</text>
</comment>
<dbReference type="GO" id="GO:0007165">
    <property type="term" value="P:signal transduction"/>
    <property type="evidence" value="ECO:0007669"/>
    <property type="project" value="UniProtKB-KW"/>
</dbReference>
<dbReference type="Gene3D" id="3.30.450.20">
    <property type="entry name" value="PAS domain"/>
    <property type="match status" value="1"/>
</dbReference>